<feature type="compositionally biased region" description="Acidic residues" evidence="6">
    <location>
        <begin position="139"/>
        <end position="162"/>
    </location>
</feature>
<dbReference type="PANTHER" id="PTHR39267">
    <property type="entry name" value="SURVIVAL MOTOR NEURON-LIKE PROTEIN 1"/>
    <property type="match status" value="1"/>
</dbReference>
<keyword evidence="3" id="KW-0507">mRNA processing</keyword>
<evidence type="ECO:0000256" key="3">
    <source>
        <dbReference type="ARBA" id="ARBA00022664"/>
    </source>
</evidence>
<evidence type="ECO:0000256" key="6">
    <source>
        <dbReference type="SAM" id="MobiDB-lite"/>
    </source>
</evidence>
<dbReference type="EnsemblMetazoa" id="PPA46890.1">
    <property type="protein sequence ID" value="PPA46890.1"/>
    <property type="gene ID" value="WBGene00304669"/>
</dbReference>
<dbReference type="Gene3D" id="3.40.190.10">
    <property type="entry name" value="Periplasmic binding protein-like II"/>
    <property type="match status" value="1"/>
</dbReference>
<comment type="subcellular location">
    <subcellularLocation>
        <location evidence="1">Nucleus</location>
    </subcellularLocation>
</comment>
<feature type="region of interest" description="Disordered" evidence="6">
    <location>
        <begin position="68"/>
        <end position="93"/>
    </location>
</feature>
<proteinExistence type="inferred from homology"/>
<dbReference type="InterPro" id="IPR047313">
    <property type="entry name" value="SMN_C"/>
</dbReference>
<dbReference type="GO" id="GO:0005634">
    <property type="term" value="C:nucleus"/>
    <property type="evidence" value="ECO:0007669"/>
    <property type="project" value="UniProtKB-SubCell"/>
</dbReference>
<gene>
    <name evidence="8" type="primary">WBGene00304669</name>
</gene>
<dbReference type="Pfam" id="PF20636">
    <property type="entry name" value="SMN_G2-BD"/>
    <property type="match status" value="1"/>
</dbReference>
<sequence length="266" mass="28569">GRTFIAVLSELLSKKEKGEEIEKKREEETMSQLFKKGSSSANEMAEIWDDSALIRMYEESMSSAYNAVVPGSGGTKKKTKEVKKEDNGWSVGNRCAAPYKDEDGQTLWYPATITRIDSSSVEVVFDGYDGAETVAVEELYPEEDLEKGEEQKEEEGDGEEMDASSSASAATAAAFQAAAPAAAAAAAASRKRTNGGAGRREAAGGSGGQGFRAPIPTLAPPPPPSFTSLPRPNEDDALSSMLMSWYMSGYHTGYYQAMQDLKADKK</sequence>
<evidence type="ECO:0000256" key="4">
    <source>
        <dbReference type="ARBA" id="ARBA00023187"/>
    </source>
</evidence>
<keyword evidence="5" id="KW-0539">Nucleus</keyword>
<dbReference type="InterPro" id="IPR040424">
    <property type="entry name" value="Smn1"/>
</dbReference>
<dbReference type="CDD" id="cd22852">
    <property type="entry name" value="SMN_C"/>
    <property type="match status" value="1"/>
</dbReference>
<evidence type="ECO:0000256" key="1">
    <source>
        <dbReference type="ARBA" id="ARBA00004123"/>
    </source>
</evidence>
<evidence type="ECO:0000313" key="8">
    <source>
        <dbReference type="EnsemblMetazoa" id="PPA46890.1"/>
    </source>
</evidence>
<dbReference type="AlphaFoldDB" id="A0A8R1V2I6"/>
<dbReference type="Gene3D" id="2.30.30.140">
    <property type="match status" value="1"/>
</dbReference>
<reference evidence="9" key="1">
    <citation type="journal article" date="2008" name="Nat. Genet.">
        <title>The Pristionchus pacificus genome provides a unique perspective on nematode lifestyle and parasitism.</title>
        <authorList>
            <person name="Dieterich C."/>
            <person name="Clifton S.W."/>
            <person name="Schuster L.N."/>
            <person name="Chinwalla A."/>
            <person name="Delehaunty K."/>
            <person name="Dinkelacker I."/>
            <person name="Fulton L."/>
            <person name="Fulton R."/>
            <person name="Godfrey J."/>
            <person name="Minx P."/>
            <person name="Mitreva M."/>
            <person name="Roeseler W."/>
            <person name="Tian H."/>
            <person name="Witte H."/>
            <person name="Yang S.P."/>
            <person name="Wilson R.K."/>
            <person name="Sommer R.J."/>
        </authorList>
    </citation>
    <scope>NUCLEOTIDE SEQUENCE [LARGE SCALE GENOMIC DNA]</scope>
    <source>
        <strain evidence="9">PS312</strain>
    </source>
</reference>
<dbReference type="InterPro" id="IPR002999">
    <property type="entry name" value="Tudor"/>
</dbReference>
<evidence type="ECO:0000256" key="5">
    <source>
        <dbReference type="ARBA" id="ARBA00023242"/>
    </source>
</evidence>
<dbReference type="Proteomes" id="UP000005239">
    <property type="component" value="Unassembled WGS sequence"/>
</dbReference>
<feature type="region of interest" description="Disordered" evidence="6">
    <location>
        <begin position="137"/>
        <end position="234"/>
    </location>
</feature>
<feature type="compositionally biased region" description="Basic and acidic residues" evidence="6">
    <location>
        <begin position="17"/>
        <end position="28"/>
    </location>
</feature>
<dbReference type="PANTHER" id="PTHR39267:SF1">
    <property type="entry name" value="SURVIVAL MOTOR NEURON PROTEIN"/>
    <property type="match status" value="1"/>
</dbReference>
<comment type="similarity">
    <text evidence="2">Belongs to the SMN family.</text>
</comment>
<dbReference type="GO" id="GO:0008380">
    <property type="term" value="P:RNA splicing"/>
    <property type="evidence" value="ECO:0007669"/>
    <property type="project" value="UniProtKB-KW"/>
</dbReference>
<feature type="region of interest" description="Disordered" evidence="6">
    <location>
        <begin position="17"/>
        <end position="37"/>
    </location>
</feature>
<dbReference type="Pfam" id="PF20635">
    <property type="entry name" value="SMN_YG-box"/>
    <property type="match status" value="1"/>
</dbReference>
<dbReference type="PROSITE" id="PS50304">
    <property type="entry name" value="TUDOR"/>
    <property type="match status" value="1"/>
</dbReference>
<evidence type="ECO:0000259" key="7">
    <source>
        <dbReference type="PROSITE" id="PS50304"/>
    </source>
</evidence>
<evidence type="ECO:0000313" key="9">
    <source>
        <dbReference type="Proteomes" id="UP000005239"/>
    </source>
</evidence>
<keyword evidence="9" id="KW-1185">Reference proteome</keyword>
<feature type="compositionally biased region" description="Low complexity" evidence="6">
    <location>
        <begin position="163"/>
        <end position="188"/>
    </location>
</feature>
<dbReference type="SMART" id="SM00333">
    <property type="entry name" value="TUDOR"/>
    <property type="match status" value="1"/>
</dbReference>
<reference evidence="8" key="2">
    <citation type="submission" date="2022-06" db="UniProtKB">
        <authorList>
            <consortium name="EnsemblMetazoa"/>
        </authorList>
    </citation>
    <scope>IDENTIFICATION</scope>
    <source>
        <strain evidence="8">PS312</strain>
    </source>
</reference>
<dbReference type="InterPro" id="IPR049481">
    <property type="entry name" value="SMN_G2-BD"/>
</dbReference>
<dbReference type="SUPFAM" id="SSF63748">
    <property type="entry name" value="Tudor/PWWP/MBT"/>
    <property type="match status" value="1"/>
</dbReference>
<feature type="domain" description="Tudor" evidence="7">
    <location>
        <begin position="88"/>
        <end position="149"/>
    </location>
</feature>
<evidence type="ECO:0000256" key="2">
    <source>
        <dbReference type="ARBA" id="ARBA00005371"/>
    </source>
</evidence>
<accession>A0A8R1V2I6</accession>
<dbReference type="OrthoDB" id="197400at2759"/>
<name>A0A8R1V2I6_PRIPA</name>
<protein>
    <recommendedName>
        <fullName evidence="7">Tudor domain-containing protein</fullName>
    </recommendedName>
</protein>
<dbReference type="GO" id="GO:0006397">
    <property type="term" value="P:mRNA processing"/>
    <property type="evidence" value="ECO:0007669"/>
    <property type="project" value="UniProtKB-KW"/>
</dbReference>
<keyword evidence="4" id="KW-0508">mRNA splicing</keyword>
<organism evidence="8 9">
    <name type="scientific">Pristionchus pacificus</name>
    <name type="common">Parasitic nematode worm</name>
    <dbReference type="NCBI Taxonomy" id="54126"/>
    <lineage>
        <taxon>Eukaryota</taxon>
        <taxon>Metazoa</taxon>
        <taxon>Ecdysozoa</taxon>
        <taxon>Nematoda</taxon>
        <taxon>Chromadorea</taxon>
        <taxon>Rhabditida</taxon>
        <taxon>Rhabditina</taxon>
        <taxon>Diplogasteromorpha</taxon>
        <taxon>Diplogasteroidea</taxon>
        <taxon>Neodiplogasteridae</taxon>
        <taxon>Pristionchus</taxon>
    </lineage>
</organism>